<dbReference type="KEGG" id="cdo:CDOO_00180"/>
<dbReference type="PANTHER" id="PTHR43731">
    <property type="entry name" value="RHOMBOID PROTEASE"/>
    <property type="match status" value="1"/>
</dbReference>
<feature type="transmembrane region" description="Helical" evidence="5">
    <location>
        <begin position="12"/>
        <end position="32"/>
    </location>
</feature>
<organism evidence="7 8">
    <name type="scientific">Corynebacterium doosanense CAU 212 = DSM 45436</name>
    <dbReference type="NCBI Taxonomy" id="558173"/>
    <lineage>
        <taxon>Bacteria</taxon>
        <taxon>Bacillati</taxon>
        <taxon>Actinomycetota</taxon>
        <taxon>Actinomycetes</taxon>
        <taxon>Mycobacteriales</taxon>
        <taxon>Corynebacteriaceae</taxon>
        <taxon>Corynebacterium</taxon>
    </lineage>
</organism>
<evidence type="ECO:0000256" key="5">
    <source>
        <dbReference type="SAM" id="Phobius"/>
    </source>
</evidence>
<proteinExistence type="predicted"/>
<evidence type="ECO:0000313" key="7">
    <source>
        <dbReference type="EMBL" id="AIT59916.1"/>
    </source>
</evidence>
<dbReference type="InterPro" id="IPR022764">
    <property type="entry name" value="Peptidase_S54_rhomboid_dom"/>
</dbReference>
<feature type="transmembrane region" description="Helical" evidence="5">
    <location>
        <begin position="141"/>
        <end position="163"/>
    </location>
</feature>
<evidence type="ECO:0000256" key="2">
    <source>
        <dbReference type="ARBA" id="ARBA00022692"/>
    </source>
</evidence>
<dbReference type="InterPro" id="IPR050925">
    <property type="entry name" value="Rhomboid_protease_S54"/>
</dbReference>
<dbReference type="Gene3D" id="1.20.1540.10">
    <property type="entry name" value="Rhomboid-like"/>
    <property type="match status" value="1"/>
</dbReference>
<reference evidence="7 8" key="1">
    <citation type="submission" date="2013-09" db="EMBL/GenBank/DDBJ databases">
        <title>Complete genome sequence of Corynebacterium doosanense CAU 212(T) (=DSM 45436(T)), isolated from activated sludge.</title>
        <authorList>
            <person name="Schaffert L."/>
            <person name="Albersmeier A."/>
            <person name="Kalinowski J."/>
            <person name="Ruckert C."/>
        </authorList>
    </citation>
    <scope>NUCLEOTIDE SEQUENCE [LARGE SCALE GENOMIC DNA]</scope>
    <source>
        <strain evidence="7 8">CAU 212</strain>
    </source>
</reference>
<dbReference type="EMBL" id="CP006764">
    <property type="protein sequence ID" value="AIT59916.1"/>
    <property type="molecule type" value="Genomic_DNA"/>
</dbReference>
<feature type="domain" description="Peptidase S54 rhomboid" evidence="6">
    <location>
        <begin position="47"/>
        <end position="173"/>
    </location>
</feature>
<keyword evidence="2 5" id="KW-0812">Transmembrane</keyword>
<dbReference type="GO" id="GO:0004252">
    <property type="term" value="F:serine-type endopeptidase activity"/>
    <property type="evidence" value="ECO:0007669"/>
    <property type="project" value="InterPro"/>
</dbReference>
<dbReference type="PANTHER" id="PTHR43731:SF26">
    <property type="entry name" value="RHOMBOID-LIKE PROTEIN 10, CHLOROPLASTIC"/>
    <property type="match status" value="1"/>
</dbReference>
<comment type="subcellular location">
    <subcellularLocation>
        <location evidence="1">Membrane</location>
        <topology evidence="1">Multi-pass membrane protein</topology>
    </subcellularLocation>
</comment>
<evidence type="ECO:0000259" key="6">
    <source>
        <dbReference type="Pfam" id="PF01694"/>
    </source>
</evidence>
<dbReference type="eggNOG" id="COG0705">
    <property type="taxonomic scope" value="Bacteria"/>
</dbReference>
<feature type="transmembrane region" description="Helical" evidence="5">
    <location>
        <begin position="52"/>
        <end position="74"/>
    </location>
</feature>
<keyword evidence="4 5" id="KW-0472">Membrane</keyword>
<sequence length="214" mass="22544">MQQWLGKYRREAPVTLGVIVACLIVFLLTGGAQSRLGRELILWGPAEQPWRLVTSGFLHLDITHLAINMIMLLLIGREIEKFTGPLLYAGIYLAGLLGSAATVLWMNPLTPTAGASGALYALLAVLIGVTARRGGDLRAPVVLVMANVAYSLLVPGISLWGHLGGLAVGLFLAGPVTSGDPRVRWSAVLGAVALSALLGLVCSEEGNFIHLVAC</sequence>
<dbReference type="PROSITE" id="PS51257">
    <property type="entry name" value="PROKAR_LIPOPROTEIN"/>
    <property type="match status" value="1"/>
</dbReference>
<dbReference type="AlphaFoldDB" id="A0A097ICP8"/>
<dbReference type="SUPFAM" id="SSF144091">
    <property type="entry name" value="Rhomboid-like"/>
    <property type="match status" value="1"/>
</dbReference>
<dbReference type="STRING" id="558173.CDOO_00180"/>
<keyword evidence="8" id="KW-1185">Reference proteome</keyword>
<dbReference type="HOGENOM" id="CLU_055068_2_0_11"/>
<accession>A0A097ICP8</accession>
<dbReference type="InterPro" id="IPR035952">
    <property type="entry name" value="Rhomboid-like_sf"/>
</dbReference>
<dbReference type="Pfam" id="PF01694">
    <property type="entry name" value="Rhomboid"/>
    <property type="match status" value="1"/>
</dbReference>
<feature type="transmembrane region" description="Helical" evidence="5">
    <location>
        <begin position="112"/>
        <end position="129"/>
    </location>
</feature>
<feature type="transmembrane region" description="Helical" evidence="5">
    <location>
        <begin position="86"/>
        <end position="106"/>
    </location>
</feature>
<dbReference type="GO" id="GO:0016020">
    <property type="term" value="C:membrane"/>
    <property type="evidence" value="ECO:0007669"/>
    <property type="project" value="UniProtKB-SubCell"/>
</dbReference>
<dbReference type="OrthoDB" id="9807874at2"/>
<evidence type="ECO:0000256" key="1">
    <source>
        <dbReference type="ARBA" id="ARBA00004141"/>
    </source>
</evidence>
<name>A0A097ICP8_9CORY</name>
<feature type="transmembrane region" description="Helical" evidence="5">
    <location>
        <begin position="183"/>
        <end position="202"/>
    </location>
</feature>
<evidence type="ECO:0000256" key="3">
    <source>
        <dbReference type="ARBA" id="ARBA00022989"/>
    </source>
</evidence>
<keyword evidence="3 5" id="KW-1133">Transmembrane helix</keyword>
<protein>
    <submittedName>
        <fullName evidence="7">Membrane protein</fullName>
    </submittedName>
</protein>
<evidence type="ECO:0000313" key="8">
    <source>
        <dbReference type="Proteomes" id="UP000029914"/>
    </source>
</evidence>
<dbReference type="RefSeq" id="WP_018022342.1">
    <property type="nucleotide sequence ID" value="NZ_AQUX01000007.1"/>
</dbReference>
<gene>
    <name evidence="7" type="ORF">CDOO_00180</name>
</gene>
<dbReference type="Proteomes" id="UP000029914">
    <property type="component" value="Chromosome"/>
</dbReference>
<evidence type="ECO:0000256" key="4">
    <source>
        <dbReference type="ARBA" id="ARBA00023136"/>
    </source>
</evidence>